<accession>A0A918PMC0</accession>
<name>A0A918PMC0_9ACTN</name>
<comment type="caution">
    <text evidence="2">The sequence shown here is derived from an EMBL/GenBank/DDBJ whole genome shotgun (WGS) entry which is preliminary data.</text>
</comment>
<organism evidence="2 3">
    <name type="scientific">Streptomyces poonensis</name>
    <dbReference type="NCBI Taxonomy" id="68255"/>
    <lineage>
        <taxon>Bacteria</taxon>
        <taxon>Bacillati</taxon>
        <taxon>Actinomycetota</taxon>
        <taxon>Actinomycetes</taxon>
        <taxon>Kitasatosporales</taxon>
        <taxon>Streptomycetaceae</taxon>
        <taxon>Streptomyces</taxon>
    </lineage>
</organism>
<feature type="compositionally biased region" description="Low complexity" evidence="1">
    <location>
        <begin position="132"/>
        <end position="144"/>
    </location>
</feature>
<evidence type="ECO:0000256" key="1">
    <source>
        <dbReference type="SAM" id="MobiDB-lite"/>
    </source>
</evidence>
<gene>
    <name evidence="2" type="ORF">GCM10010365_39020</name>
</gene>
<evidence type="ECO:0000313" key="2">
    <source>
        <dbReference type="EMBL" id="GGZ15466.1"/>
    </source>
</evidence>
<evidence type="ECO:0000313" key="3">
    <source>
        <dbReference type="Proteomes" id="UP000622166"/>
    </source>
</evidence>
<reference evidence="2" key="2">
    <citation type="submission" date="2020-09" db="EMBL/GenBank/DDBJ databases">
        <authorList>
            <person name="Sun Q."/>
            <person name="Ohkuma M."/>
        </authorList>
    </citation>
    <scope>NUCLEOTIDE SEQUENCE</scope>
    <source>
        <strain evidence="2">JCM 4815</strain>
    </source>
</reference>
<reference evidence="2" key="1">
    <citation type="journal article" date="2014" name="Int. J. Syst. Evol. Microbiol.">
        <title>Complete genome sequence of Corynebacterium casei LMG S-19264T (=DSM 44701T), isolated from a smear-ripened cheese.</title>
        <authorList>
            <consortium name="US DOE Joint Genome Institute (JGI-PGF)"/>
            <person name="Walter F."/>
            <person name="Albersmeier A."/>
            <person name="Kalinowski J."/>
            <person name="Ruckert C."/>
        </authorList>
    </citation>
    <scope>NUCLEOTIDE SEQUENCE</scope>
    <source>
        <strain evidence="2">JCM 4815</strain>
    </source>
</reference>
<proteinExistence type="predicted"/>
<dbReference type="AlphaFoldDB" id="A0A918PMC0"/>
<dbReference type="EMBL" id="BMVW01000007">
    <property type="protein sequence ID" value="GGZ15466.1"/>
    <property type="molecule type" value="Genomic_DNA"/>
</dbReference>
<feature type="region of interest" description="Disordered" evidence="1">
    <location>
        <begin position="119"/>
        <end position="181"/>
    </location>
</feature>
<sequence length="181" mass="19471">MTLAREDIAEQQAEITRLLLHHIHAPLPGDAFIRGVLPPPPPTEAIRIVTGTESAGTPDELTVWEIPLRATDDPQGLIGGEEVLGILRALHTGTHIYPSDRIGMVMGMRLVHVDPGEISPAYGRPAPRRSRTAPATSAPTSSTRCTRRSGPASRRRTGRSRPAVCPGWARSRTPRTACASS</sequence>
<protein>
    <submittedName>
        <fullName evidence="2">Uncharacterized protein</fullName>
    </submittedName>
</protein>
<dbReference type="Proteomes" id="UP000622166">
    <property type="component" value="Unassembled WGS sequence"/>
</dbReference>
<keyword evidence="3" id="KW-1185">Reference proteome</keyword>